<accession>A0A4Y2NWU0</accession>
<reference evidence="1 2" key="1">
    <citation type="journal article" date="2019" name="Sci. Rep.">
        <title>Orb-weaving spider Araneus ventricosus genome elucidates the spidroin gene catalogue.</title>
        <authorList>
            <person name="Kono N."/>
            <person name="Nakamura H."/>
            <person name="Ohtoshi R."/>
            <person name="Moran D.A.P."/>
            <person name="Shinohara A."/>
            <person name="Yoshida Y."/>
            <person name="Fujiwara M."/>
            <person name="Mori M."/>
            <person name="Tomita M."/>
            <person name="Arakawa K."/>
        </authorList>
    </citation>
    <scope>NUCLEOTIDE SEQUENCE [LARGE SCALE GENOMIC DNA]</scope>
</reference>
<dbReference type="AlphaFoldDB" id="A0A4Y2NWU0"/>
<comment type="caution">
    <text evidence="1">The sequence shown here is derived from an EMBL/GenBank/DDBJ whole genome shotgun (WGS) entry which is preliminary data.</text>
</comment>
<gene>
    <name evidence="1" type="ORF">AVEN_29720_1</name>
</gene>
<evidence type="ECO:0000313" key="1">
    <source>
        <dbReference type="EMBL" id="GBN44095.1"/>
    </source>
</evidence>
<organism evidence="1 2">
    <name type="scientific">Araneus ventricosus</name>
    <name type="common">Orbweaver spider</name>
    <name type="synonym">Epeira ventricosa</name>
    <dbReference type="NCBI Taxonomy" id="182803"/>
    <lineage>
        <taxon>Eukaryota</taxon>
        <taxon>Metazoa</taxon>
        <taxon>Ecdysozoa</taxon>
        <taxon>Arthropoda</taxon>
        <taxon>Chelicerata</taxon>
        <taxon>Arachnida</taxon>
        <taxon>Araneae</taxon>
        <taxon>Araneomorphae</taxon>
        <taxon>Entelegynae</taxon>
        <taxon>Araneoidea</taxon>
        <taxon>Araneidae</taxon>
        <taxon>Araneus</taxon>
    </lineage>
</organism>
<evidence type="ECO:0000313" key="2">
    <source>
        <dbReference type="Proteomes" id="UP000499080"/>
    </source>
</evidence>
<protein>
    <submittedName>
        <fullName evidence="1">Uncharacterized protein</fullName>
    </submittedName>
</protein>
<sequence>MPVWFAVKKSKYFTDGPKHVFQAIRTSRYVSDELHQVLDPVIQRNAFFPHTETLLLAMLVDEREHIRDIGYRRILKARQIVPKKRTVRNFATPKINFQASDYIEIINCKSCVVYPPPMLLDLSEEDINHSPILTLRPSEK</sequence>
<dbReference type="Proteomes" id="UP000499080">
    <property type="component" value="Unassembled WGS sequence"/>
</dbReference>
<name>A0A4Y2NWU0_ARAVE</name>
<dbReference type="PANTHER" id="PTHR46409:SF1">
    <property type="entry name" value="HTH PSQ-TYPE DOMAIN-CONTAINING PROTEIN"/>
    <property type="match status" value="1"/>
</dbReference>
<dbReference type="EMBL" id="BGPR01010072">
    <property type="protein sequence ID" value="GBN44095.1"/>
    <property type="molecule type" value="Genomic_DNA"/>
</dbReference>
<keyword evidence="2" id="KW-1185">Reference proteome</keyword>
<proteinExistence type="predicted"/>
<dbReference type="PANTHER" id="PTHR46409">
    <property type="entry name" value="HTH PSQ-TYPE DOMAIN-CONTAINING PROTEIN"/>
    <property type="match status" value="1"/>
</dbReference>